<dbReference type="InterPro" id="IPR008271">
    <property type="entry name" value="Ser/Thr_kinase_AS"/>
</dbReference>
<gene>
    <name evidence="15" type="ORF">EXIGLDRAFT_641056</name>
</gene>
<dbReference type="STRING" id="1314781.A0A165MCM2"/>
<feature type="compositionally biased region" description="Basic and acidic residues" evidence="13">
    <location>
        <begin position="507"/>
        <end position="517"/>
    </location>
</feature>
<evidence type="ECO:0000256" key="3">
    <source>
        <dbReference type="ARBA" id="ARBA00012513"/>
    </source>
</evidence>
<dbReference type="PROSITE" id="PS00108">
    <property type="entry name" value="PROTEIN_KINASE_ST"/>
    <property type="match status" value="1"/>
</dbReference>
<evidence type="ECO:0000256" key="10">
    <source>
        <dbReference type="ARBA" id="ARBA00047899"/>
    </source>
</evidence>
<dbReference type="Pfam" id="PF00069">
    <property type="entry name" value="Pkinase"/>
    <property type="match status" value="1"/>
</dbReference>
<dbReference type="PANTHER" id="PTHR24346">
    <property type="entry name" value="MAP/MICROTUBULE AFFINITY-REGULATING KINASE"/>
    <property type="match status" value="1"/>
</dbReference>
<feature type="region of interest" description="Disordered" evidence="13">
    <location>
        <begin position="507"/>
        <end position="616"/>
    </location>
</feature>
<dbReference type="SUPFAM" id="SSF56112">
    <property type="entry name" value="Protein kinase-like (PK-like)"/>
    <property type="match status" value="1"/>
</dbReference>
<feature type="compositionally biased region" description="Polar residues" evidence="13">
    <location>
        <begin position="559"/>
        <end position="570"/>
    </location>
</feature>
<dbReference type="GO" id="GO:0005935">
    <property type="term" value="C:cellular bud neck"/>
    <property type="evidence" value="ECO:0007669"/>
    <property type="project" value="UniProtKB-SubCell"/>
</dbReference>
<evidence type="ECO:0000256" key="6">
    <source>
        <dbReference type="ARBA" id="ARBA00022679"/>
    </source>
</evidence>
<evidence type="ECO:0000256" key="5">
    <source>
        <dbReference type="ARBA" id="ARBA00022553"/>
    </source>
</evidence>
<keyword evidence="8 15" id="KW-0418">Kinase</keyword>
<evidence type="ECO:0000259" key="14">
    <source>
        <dbReference type="PROSITE" id="PS50011"/>
    </source>
</evidence>
<dbReference type="Proteomes" id="UP000077266">
    <property type="component" value="Unassembled WGS sequence"/>
</dbReference>
<evidence type="ECO:0000256" key="2">
    <source>
        <dbReference type="ARBA" id="ARBA00010791"/>
    </source>
</evidence>
<feature type="compositionally biased region" description="Basic and acidic residues" evidence="13">
    <location>
        <begin position="425"/>
        <end position="436"/>
    </location>
</feature>
<evidence type="ECO:0000313" key="15">
    <source>
        <dbReference type="EMBL" id="KZV99072.1"/>
    </source>
</evidence>
<evidence type="ECO:0000256" key="7">
    <source>
        <dbReference type="ARBA" id="ARBA00022741"/>
    </source>
</evidence>
<dbReference type="GO" id="GO:0035556">
    <property type="term" value="P:intracellular signal transduction"/>
    <property type="evidence" value="ECO:0007669"/>
    <property type="project" value="TreeGrafter"/>
</dbReference>
<keyword evidence="5" id="KW-0597">Phosphoprotein</keyword>
<evidence type="ECO:0000256" key="8">
    <source>
        <dbReference type="ARBA" id="ARBA00022777"/>
    </source>
</evidence>
<dbReference type="InterPro" id="IPR000719">
    <property type="entry name" value="Prot_kinase_dom"/>
</dbReference>
<protein>
    <recommendedName>
        <fullName evidence="3">non-specific serine/threonine protein kinase</fullName>
        <ecNumber evidence="3">2.7.11.1</ecNumber>
    </recommendedName>
</protein>
<dbReference type="GO" id="GO:0005524">
    <property type="term" value="F:ATP binding"/>
    <property type="evidence" value="ECO:0007669"/>
    <property type="project" value="UniProtKB-UniRule"/>
</dbReference>
<dbReference type="EMBL" id="KV425913">
    <property type="protein sequence ID" value="KZV99072.1"/>
    <property type="molecule type" value="Genomic_DNA"/>
</dbReference>
<dbReference type="FunCoup" id="A0A165MCM2">
    <property type="interactions" value="435"/>
</dbReference>
<dbReference type="EC" id="2.7.11.1" evidence="3"/>
<keyword evidence="16" id="KW-1185">Reference proteome</keyword>
<evidence type="ECO:0000313" key="16">
    <source>
        <dbReference type="Proteomes" id="UP000077266"/>
    </source>
</evidence>
<dbReference type="GO" id="GO:0005940">
    <property type="term" value="C:septin ring"/>
    <property type="evidence" value="ECO:0007669"/>
    <property type="project" value="UniProtKB-ARBA"/>
</dbReference>
<dbReference type="Gene3D" id="1.10.510.10">
    <property type="entry name" value="Transferase(Phosphotransferase) domain 1"/>
    <property type="match status" value="1"/>
</dbReference>
<dbReference type="PROSITE" id="PS00107">
    <property type="entry name" value="PROTEIN_KINASE_ATP"/>
    <property type="match status" value="1"/>
</dbReference>
<evidence type="ECO:0000256" key="1">
    <source>
        <dbReference type="ARBA" id="ARBA00004266"/>
    </source>
</evidence>
<reference evidence="15 16" key="1">
    <citation type="journal article" date="2016" name="Mol. Biol. Evol.">
        <title>Comparative Genomics of Early-Diverging Mushroom-Forming Fungi Provides Insights into the Origins of Lignocellulose Decay Capabilities.</title>
        <authorList>
            <person name="Nagy L.G."/>
            <person name="Riley R."/>
            <person name="Tritt A."/>
            <person name="Adam C."/>
            <person name="Daum C."/>
            <person name="Floudas D."/>
            <person name="Sun H."/>
            <person name="Yadav J.S."/>
            <person name="Pangilinan J."/>
            <person name="Larsson K.H."/>
            <person name="Matsuura K."/>
            <person name="Barry K."/>
            <person name="Labutti K."/>
            <person name="Kuo R."/>
            <person name="Ohm R.A."/>
            <person name="Bhattacharya S.S."/>
            <person name="Shirouzu T."/>
            <person name="Yoshinaga Y."/>
            <person name="Martin F.M."/>
            <person name="Grigoriev I.V."/>
            <person name="Hibbett D.S."/>
        </authorList>
    </citation>
    <scope>NUCLEOTIDE SEQUENCE [LARGE SCALE GENOMIC DNA]</scope>
    <source>
        <strain evidence="15 16">HHB12029</strain>
    </source>
</reference>
<dbReference type="InterPro" id="IPR017441">
    <property type="entry name" value="Protein_kinase_ATP_BS"/>
</dbReference>
<keyword evidence="9 12" id="KW-0067">ATP-binding</keyword>
<keyword evidence="7 12" id="KW-0547">Nucleotide-binding</keyword>
<feature type="binding site" evidence="12">
    <location>
        <position position="33"/>
    </location>
    <ligand>
        <name>ATP</name>
        <dbReference type="ChEBI" id="CHEBI:30616"/>
    </ligand>
</feature>
<dbReference type="InterPro" id="IPR011009">
    <property type="entry name" value="Kinase-like_dom_sf"/>
</dbReference>
<dbReference type="PANTHER" id="PTHR24346:SF110">
    <property type="entry name" value="NON-SPECIFIC SERINE_THREONINE PROTEIN KINASE"/>
    <property type="match status" value="1"/>
</dbReference>
<dbReference type="GO" id="GO:0004674">
    <property type="term" value="F:protein serine/threonine kinase activity"/>
    <property type="evidence" value="ECO:0007669"/>
    <property type="project" value="UniProtKB-KW"/>
</dbReference>
<dbReference type="SMART" id="SM00220">
    <property type="entry name" value="S_TKc"/>
    <property type="match status" value="1"/>
</dbReference>
<comment type="catalytic activity">
    <reaction evidence="10">
        <text>L-threonyl-[protein] + ATP = O-phospho-L-threonyl-[protein] + ADP + H(+)</text>
        <dbReference type="Rhea" id="RHEA:46608"/>
        <dbReference type="Rhea" id="RHEA-COMP:11060"/>
        <dbReference type="Rhea" id="RHEA-COMP:11605"/>
        <dbReference type="ChEBI" id="CHEBI:15378"/>
        <dbReference type="ChEBI" id="CHEBI:30013"/>
        <dbReference type="ChEBI" id="CHEBI:30616"/>
        <dbReference type="ChEBI" id="CHEBI:61977"/>
        <dbReference type="ChEBI" id="CHEBI:456216"/>
        <dbReference type="EC" id="2.7.11.1"/>
    </reaction>
</comment>
<comment type="catalytic activity">
    <reaction evidence="11">
        <text>L-seryl-[protein] + ATP = O-phospho-L-seryl-[protein] + ADP + H(+)</text>
        <dbReference type="Rhea" id="RHEA:17989"/>
        <dbReference type="Rhea" id="RHEA-COMP:9863"/>
        <dbReference type="Rhea" id="RHEA-COMP:11604"/>
        <dbReference type="ChEBI" id="CHEBI:15378"/>
        <dbReference type="ChEBI" id="CHEBI:29999"/>
        <dbReference type="ChEBI" id="CHEBI:30616"/>
        <dbReference type="ChEBI" id="CHEBI:83421"/>
        <dbReference type="ChEBI" id="CHEBI:456216"/>
        <dbReference type="EC" id="2.7.11.1"/>
    </reaction>
</comment>
<dbReference type="PROSITE" id="PS50011">
    <property type="entry name" value="PROTEIN_KINASE_DOM"/>
    <property type="match status" value="1"/>
</dbReference>
<feature type="region of interest" description="Disordered" evidence="13">
    <location>
        <begin position="349"/>
        <end position="453"/>
    </location>
</feature>
<evidence type="ECO:0000256" key="11">
    <source>
        <dbReference type="ARBA" id="ARBA00048679"/>
    </source>
</evidence>
<keyword evidence="4" id="KW-0723">Serine/threonine-protein kinase</keyword>
<feature type="compositionally biased region" description="Polar residues" evidence="13">
    <location>
        <begin position="606"/>
        <end position="616"/>
    </location>
</feature>
<organism evidence="15 16">
    <name type="scientific">Exidia glandulosa HHB12029</name>
    <dbReference type="NCBI Taxonomy" id="1314781"/>
    <lineage>
        <taxon>Eukaryota</taxon>
        <taxon>Fungi</taxon>
        <taxon>Dikarya</taxon>
        <taxon>Basidiomycota</taxon>
        <taxon>Agaricomycotina</taxon>
        <taxon>Agaricomycetes</taxon>
        <taxon>Auriculariales</taxon>
        <taxon>Exidiaceae</taxon>
        <taxon>Exidia</taxon>
    </lineage>
</organism>
<evidence type="ECO:0000256" key="4">
    <source>
        <dbReference type="ARBA" id="ARBA00022527"/>
    </source>
</evidence>
<evidence type="ECO:0000256" key="13">
    <source>
        <dbReference type="SAM" id="MobiDB-lite"/>
    </source>
</evidence>
<sequence>MGETVGKGASGRVRIARHTRTGKIAAAKIIPAKDFNASRLSLAAAATKADKQRMGIEREILMMKLMDHPNIMRLYDVWENNQDLYLILEYVEGGELFDYLVNRGKLHVPEALNYFRQIISGLHYCHSYSIIHRDLKPENILLCGPKLQNIKIADWGMATLQLPSNQLETSCGSPHYASPEIVNGQKYEGAPSDIWSSGVILFALLSGRLPFDDKNIRALLDKVRLGKFQMPSGMEPRARDLISRMLVVDSSQRITMAEILQHPFMKMDTPGIGPTLSPPPYLDQEALIRAIAPENICQASFDSLMAIWIDKIDGDDLFNALTSPGRNFYKSIYQLLLKYKERSMEEYNMNEDYDGSTRPKAVTPRHRAPPRPPTASPNKRASTAAPPPRQRSGSRPRSSHRPASSIGSPTIVSPNPPVLPRIRVSTRERDPSRDRTGPISPVVTSPVAEPPAPAQASATALGFIVPPIVADPALQQTIDNIAEQVNALVPIHNAQTTNDTFVAPKRRETGEEKENVRVKGSMGPPQVPGKRKDDEMPGTYHTVRRSTVSAANPAKATVNKANAQGISSNGGRDIIPKGGDKRKSKPAPLDLSIPKYSRQGSDGYGPTSSQLSSVPTPVSSPFLGTPVVSEFRGWFTNLFNWKAQTLSLNSSENCLASRDEAAKILMRFGVICGLEDIEGWGILRCKMEEVLDGAGNTQMKSARFRIEFTPALTSQYVSVATLVLEKGALSTFKAAFQHLRAHWTLDVIPPRTSGDNWVAVEPEAAYA</sequence>
<comment type="similarity">
    <text evidence="2">Belongs to the protein kinase superfamily. CAMK Ser/Thr protein kinase family. NIM1 subfamily.</text>
</comment>
<feature type="domain" description="Protein kinase" evidence="14">
    <location>
        <begin position="1"/>
        <end position="265"/>
    </location>
</feature>
<keyword evidence="6" id="KW-0808">Transferase</keyword>
<name>A0A165MCM2_EXIGL</name>
<evidence type="ECO:0000256" key="12">
    <source>
        <dbReference type="PROSITE-ProRule" id="PRU10141"/>
    </source>
</evidence>
<proteinExistence type="inferred from homology"/>
<comment type="subcellular location">
    <subcellularLocation>
        <location evidence="1">Bud neck</location>
    </subcellularLocation>
</comment>
<dbReference type="OrthoDB" id="193931at2759"/>
<evidence type="ECO:0000256" key="9">
    <source>
        <dbReference type="ARBA" id="ARBA00022840"/>
    </source>
</evidence>
<dbReference type="AlphaFoldDB" id="A0A165MCM2"/>
<accession>A0A165MCM2</accession>
<dbReference type="InParanoid" id="A0A165MCM2"/>
<dbReference type="FunFam" id="1.10.510.10:FF:000394">
    <property type="entry name" value="Serine/threonine-protein kinase HSL1"/>
    <property type="match status" value="1"/>
</dbReference>